<accession>I0V8G5</accession>
<sequence length="347" mass="36126">MTDMVERAMRIADEVLAPAADEVDRTGTIPGSHFDCLAEGGFYGLVAPPESGGAGVEFGDFLRIIEVLAAGCVTTTFTWLQHHGIVMGLATTPNAELRQKCLRQAADGTLRGGGAFSGVIPVPPRVVATRTGDGWSFNGEVTFVSGWGYVDVLHVSAFDPDSGQVVSGLVDAKPGKGIAAVHPLELVAAQGSNTVRLVFDNLLVPDERVTTRIDREEFLDGLVVGLRVDSSLAFGLIDRAARGIAGLGETAVAGALRAQATELRNRFDAALADPPALPALRAETSELAARACSAYVVAAGGRALVRGHEAQRLARESLFTLVVASRPSVKAALLERLAGHADAAGVA</sequence>
<dbReference type="PANTHER" id="PTHR43884">
    <property type="entry name" value="ACYL-COA DEHYDROGENASE"/>
    <property type="match status" value="1"/>
</dbReference>
<dbReference type="PIRSF" id="PIRSF016578">
    <property type="entry name" value="HsaA"/>
    <property type="match status" value="1"/>
</dbReference>
<name>I0V8G5_9PSEU</name>
<dbReference type="InterPro" id="IPR013786">
    <property type="entry name" value="AcylCoA_DH/ox_N"/>
</dbReference>
<dbReference type="InterPro" id="IPR037069">
    <property type="entry name" value="AcylCoA_DH/ox_N_sf"/>
</dbReference>
<dbReference type="PANTHER" id="PTHR43884:SF12">
    <property type="entry name" value="ISOVALERYL-COA DEHYDROGENASE, MITOCHONDRIAL-RELATED"/>
    <property type="match status" value="1"/>
</dbReference>
<evidence type="ECO:0000313" key="2">
    <source>
        <dbReference type="EMBL" id="EID56418.1"/>
    </source>
</evidence>
<dbReference type="GO" id="GO:0050660">
    <property type="term" value="F:flavin adenine dinucleotide binding"/>
    <property type="evidence" value="ECO:0007669"/>
    <property type="project" value="InterPro"/>
</dbReference>
<organism evidence="2 3">
    <name type="scientific">Saccharomonospora xinjiangensis XJ-54</name>
    <dbReference type="NCBI Taxonomy" id="882086"/>
    <lineage>
        <taxon>Bacteria</taxon>
        <taxon>Bacillati</taxon>
        <taxon>Actinomycetota</taxon>
        <taxon>Actinomycetes</taxon>
        <taxon>Pseudonocardiales</taxon>
        <taxon>Pseudonocardiaceae</taxon>
        <taxon>Saccharomonospora</taxon>
    </lineage>
</organism>
<dbReference type="EMBL" id="JH636049">
    <property type="protein sequence ID" value="EID56418.1"/>
    <property type="molecule type" value="Genomic_DNA"/>
</dbReference>
<dbReference type="HOGENOM" id="CLU_018204_0_2_11"/>
<dbReference type="eggNOG" id="COG1960">
    <property type="taxonomic scope" value="Bacteria"/>
</dbReference>
<dbReference type="Gene3D" id="2.40.110.10">
    <property type="entry name" value="Butyryl-CoA Dehydrogenase, subunit A, domain 2"/>
    <property type="match status" value="1"/>
</dbReference>
<dbReference type="InterPro" id="IPR009100">
    <property type="entry name" value="AcylCoA_DH/oxidase_NM_dom_sf"/>
</dbReference>
<reference evidence="2 3" key="1">
    <citation type="submission" date="2012-01" db="EMBL/GenBank/DDBJ databases">
        <title>Improved High-Quality Draft sequence of Saccharomonospora xinjiangensis XJ-54.</title>
        <authorList>
            <consortium name="US DOE Joint Genome Institute"/>
            <person name="Lucas S."/>
            <person name="Han J."/>
            <person name="Lapidus A."/>
            <person name="Cheng J.-F."/>
            <person name="Goodwin L."/>
            <person name="Pitluck S."/>
            <person name="Peters L."/>
            <person name="Mikhailova N."/>
            <person name="Teshima H."/>
            <person name="Detter J.C."/>
            <person name="Han C."/>
            <person name="Tapia R."/>
            <person name="Land M."/>
            <person name="Hauser L."/>
            <person name="Kyrpides N."/>
            <person name="Ivanova N."/>
            <person name="Pagani I."/>
            <person name="Brambilla E.-M."/>
            <person name="Klenk H.-P."/>
            <person name="Woyke T."/>
        </authorList>
    </citation>
    <scope>NUCLEOTIDE SEQUENCE [LARGE SCALE GENOMIC DNA]</scope>
    <source>
        <strain evidence="2 3">XJ-54</strain>
    </source>
</reference>
<dbReference type="STRING" id="882086.SacxiDRAFT_4237"/>
<dbReference type="RefSeq" id="WP_006240651.1">
    <property type="nucleotide sequence ID" value="NZ_JH636049.1"/>
</dbReference>
<dbReference type="OrthoDB" id="3536625at2"/>
<proteinExistence type="predicted"/>
<feature type="domain" description="Acyl-CoA dehydrogenase/oxidase N-terminal" evidence="1">
    <location>
        <begin position="4"/>
        <end position="108"/>
    </location>
</feature>
<dbReference type="SUPFAM" id="SSF56645">
    <property type="entry name" value="Acyl-CoA dehydrogenase NM domain-like"/>
    <property type="match status" value="1"/>
</dbReference>
<protein>
    <submittedName>
        <fullName evidence="2">Acyl-CoA dehydrogenase</fullName>
    </submittedName>
</protein>
<dbReference type="Proteomes" id="UP000004691">
    <property type="component" value="Unassembled WGS sequence"/>
</dbReference>
<dbReference type="InterPro" id="IPR046373">
    <property type="entry name" value="Acyl-CoA_Oxase/DH_mid-dom_sf"/>
</dbReference>
<dbReference type="AlphaFoldDB" id="I0V8G5"/>
<evidence type="ECO:0000259" key="1">
    <source>
        <dbReference type="Pfam" id="PF02771"/>
    </source>
</evidence>
<dbReference type="Pfam" id="PF02771">
    <property type="entry name" value="Acyl-CoA_dh_N"/>
    <property type="match status" value="1"/>
</dbReference>
<gene>
    <name evidence="2" type="ORF">SacxiDRAFT_4237</name>
</gene>
<dbReference type="GO" id="GO:0003995">
    <property type="term" value="F:acyl-CoA dehydrogenase activity"/>
    <property type="evidence" value="ECO:0007669"/>
    <property type="project" value="TreeGrafter"/>
</dbReference>
<keyword evidence="3" id="KW-1185">Reference proteome</keyword>
<dbReference type="Gene3D" id="1.10.540.10">
    <property type="entry name" value="Acyl-CoA dehydrogenase/oxidase, N-terminal domain"/>
    <property type="match status" value="1"/>
</dbReference>
<evidence type="ECO:0000313" key="3">
    <source>
        <dbReference type="Proteomes" id="UP000004691"/>
    </source>
</evidence>